<organism evidence="1 2">
    <name type="scientific">Trifolium subterraneum</name>
    <name type="common">Subterranean clover</name>
    <dbReference type="NCBI Taxonomy" id="3900"/>
    <lineage>
        <taxon>Eukaryota</taxon>
        <taxon>Viridiplantae</taxon>
        <taxon>Streptophyta</taxon>
        <taxon>Embryophyta</taxon>
        <taxon>Tracheophyta</taxon>
        <taxon>Spermatophyta</taxon>
        <taxon>Magnoliopsida</taxon>
        <taxon>eudicotyledons</taxon>
        <taxon>Gunneridae</taxon>
        <taxon>Pentapetalae</taxon>
        <taxon>rosids</taxon>
        <taxon>fabids</taxon>
        <taxon>Fabales</taxon>
        <taxon>Fabaceae</taxon>
        <taxon>Papilionoideae</taxon>
        <taxon>50 kb inversion clade</taxon>
        <taxon>NPAAA clade</taxon>
        <taxon>Hologalegina</taxon>
        <taxon>IRL clade</taxon>
        <taxon>Trifolieae</taxon>
        <taxon>Trifolium</taxon>
    </lineage>
</organism>
<evidence type="ECO:0000313" key="2">
    <source>
        <dbReference type="Proteomes" id="UP000242715"/>
    </source>
</evidence>
<name>A0A2Z6NHG4_TRISU</name>
<evidence type="ECO:0000313" key="1">
    <source>
        <dbReference type="EMBL" id="GAU43944.1"/>
    </source>
</evidence>
<sequence length="71" mass="7743">MGMMRSAVVKGSLVNGIEKAAAEVGGGGDVVDIQKRWKLVLPVHGGGNSGDNHKRHILWKQGRRRWRLVTA</sequence>
<dbReference type="EMBL" id="DF974004">
    <property type="protein sequence ID" value="GAU43944.1"/>
    <property type="molecule type" value="Genomic_DNA"/>
</dbReference>
<dbReference type="AlphaFoldDB" id="A0A2Z6NHG4"/>
<proteinExistence type="predicted"/>
<protein>
    <submittedName>
        <fullName evidence="1">Uncharacterized protein</fullName>
    </submittedName>
</protein>
<accession>A0A2Z6NHG4</accession>
<gene>
    <name evidence="1" type="ORF">TSUD_284510</name>
</gene>
<keyword evidence="2" id="KW-1185">Reference proteome</keyword>
<dbReference type="Proteomes" id="UP000242715">
    <property type="component" value="Unassembled WGS sequence"/>
</dbReference>
<reference evidence="2" key="1">
    <citation type="journal article" date="2017" name="Front. Plant Sci.">
        <title>Climate Clever Clovers: New Paradigm to Reduce the Environmental Footprint of Ruminants by Breeding Low Methanogenic Forages Utilizing Haplotype Variation.</title>
        <authorList>
            <person name="Kaur P."/>
            <person name="Appels R."/>
            <person name="Bayer P.E."/>
            <person name="Keeble-Gagnere G."/>
            <person name="Wang J."/>
            <person name="Hirakawa H."/>
            <person name="Shirasawa K."/>
            <person name="Vercoe P."/>
            <person name="Stefanova K."/>
            <person name="Durmic Z."/>
            <person name="Nichols P."/>
            <person name="Revell C."/>
            <person name="Isobe S.N."/>
            <person name="Edwards D."/>
            <person name="Erskine W."/>
        </authorList>
    </citation>
    <scope>NUCLEOTIDE SEQUENCE [LARGE SCALE GENOMIC DNA]</scope>
    <source>
        <strain evidence="2">cv. Daliak</strain>
    </source>
</reference>